<feature type="chain" id="PRO_5046627959" evidence="3">
    <location>
        <begin position="25"/>
        <end position="387"/>
    </location>
</feature>
<evidence type="ECO:0000256" key="3">
    <source>
        <dbReference type="SAM" id="SignalP"/>
    </source>
</evidence>
<dbReference type="EMBL" id="JAUSRO010000010">
    <property type="protein sequence ID" value="MDP9900985.1"/>
    <property type="molecule type" value="Genomic_DNA"/>
</dbReference>
<dbReference type="SUPFAM" id="SSF53822">
    <property type="entry name" value="Periplasmic binding protein-like I"/>
    <property type="match status" value="1"/>
</dbReference>
<dbReference type="PANTHER" id="PTHR47235:SF1">
    <property type="entry name" value="BLR6548 PROTEIN"/>
    <property type="match status" value="1"/>
</dbReference>
<sequence length="387" mass="41093">MRIKKTAIAALCLACTGWALPALAQQQGVTDTEIVIGDILPLTGPPALLGVAHNIGVKLAVAEANAAGGINGRKLRLISEDDGYVVSRTIQGVRKLVTVDKVFALTSLSGSGQGQAALPLVKELGVPAISTISFSDDLHTPTVRNVFVFGTKHPLVAEQLTAALASRYPGKKWAVVTQDDEYGDLSRQGFEAAQKAKKLNVVSTAVYKKGQVDFSSEMLRAKDAGAEVLYAGGVVGENVAMAKELERLGLKIPMGISYVSRVPVALKLMGSAGDNVYVLDYVVAEESDKGKAFLEKAKALLSPDDFAKVNRFTFTGYAGAKTMFEAFNRCGKALTWACTVTQLDGLKDFDTGVMSSPVSFSPTNHLSLQKLVLLRANPATLSFKPVD</sequence>
<proteinExistence type="inferred from homology"/>
<dbReference type="CDD" id="cd06343">
    <property type="entry name" value="PBP1_ABC_ligand_binding-like"/>
    <property type="match status" value="1"/>
</dbReference>
<evidence type="ECO:0000256" key="2">
    <source>
        <dbReference type="ARBA" id="ARBA00022729"/>
    </source>
</evidence>
<dbReference type="Proteomes" id="UP001226867">
    <property type="component" value="Unassembled WGS sequence"/>
</dbReference>
<comment type="similarity">
    <text evidence="1">Belongs to the leucine-binding protein family.</text>
</comment>
<dbReference type="InterPro" id="IPR028081">
    <property type="entry name" value="Leu-bd"/>
</dbReference>
<evidence type="ECO:0000259" key="4">
    <source>
        <dbReference type="Pfam" id="PF13458"/>
    </source>
</evidence>
<gene>
    <name evidence="5" type="ORF">J2W36_003251</name>
</gene>
<comment type="caution">
    <text evidence="5">The sequence shown here is derived from an EMBL/GenBank/DDBJ whole genome shotgun (WGS) entry which is preliminary data.</text>
</comment>
<dbReference type="RefSeq" id="WP_307690775.1">
    <property type="nucleotide sequence ID" value="NZ_JAUSRO010000010.1"/>
</dbReference>
<accession>A0ABT9S9F2</accession>
<reference evidence="5 6" key="1">
    <citation type="submission" date="2023-07" db="EMBL/GenBank/DDBJ databases">
        <title>Sorghum-associated microbial communities from plants grown in Nebraska, USA.</title>
        <authorList>
            <person name="Schachtman D."/>
        </authorList>
    </citation>
    <scope>NUCLEOTIDE SEQUENCE [LARGE SCALE GENOMIC DNA]</scope>
    <source>
        <strain evidence="5 6">DS1607</strain>
    </source>
</reference>
<keyword evidence="6" id="KW-1185">Reference proteome</keyword>
<dbReference type="InterPro" id="IPR028082">
    <property type="entry name" value="Peripla_BP_I"/>
</dbReference>
<dbReference type="PANTHER" id="PTHR47235">
    <property type="entry name" value="BLR6548 PROTEIN"/>
    <property type="match status" value="1"/>
</dbReference>
<dbReference type="Gene3D" id="3.40.50.2300">
    <property type="match status" value="2"/>
</dbReference>
<organism evidence="5 6">
    <name type="scientific">Variovorax ginsengisoli</name>
    <dbReference type="NCBI Taxonomy" id="363844"/>
    <lineage>
        <taxon>Bacteria</taxon>
        <taxon>Pseudomonadati</taxon>
        <taxon>Pseudomonadota</taxon>
        <taxon>Betaproteobacteria</taxon>
        <taxon>Burkholderiales</taxon>
        <taxon>Comamonadaceae</taxon>
        <taxon>Variovorax</taxon>
    </lineage>
</organism>
<evidence type="ECO:0000313" key="6">
    <source>
        <dbReference type="Proteomes" id="UP001226867"/>
    </source>
</evidence>
<name>A0ABT9S9F2_9BURK</name>
<keyword evidence="2 3" id="KW-0732">Signal</keyword>
<dbReference type="Pfam" id="PF13458">
    <property type="entry name" value="Peripla_BP_6"/>
    <property type="match status" value="1"/>
</dbReference>
<protein>
    <submittedName>
        <fullName evidence="5">ABC-type branched-subunit amino acid transport system substrate-binding protein</fullName>
    </submittedName>
</protein>
<evidence type="ECO:0000313" key="5">
    <source>
        <dbReference type="EMBL" id="MDP9900985.1"/>
    </source>
</evidence>
<feature type="signal peptide" evidence="3">
    <location>
        <begin position="1"/>
        <end position="24"/>
    </location>
</feature>
<evidence type="ECO:0000256" key="1">
    <source>
        <dbReference type="ARBA" id="ARBA00010062"/>
    </source>
</evidence>
<feature type="domain" description="Leucine-binding protein" evidence="4">
    <location>
        <begin position="33"/>
        <end position="377"/>
    </location>
</feature>